<evidence type="ECO:0000313" key="5">
    <source>
        <dbReference type="Proteomes" id="UP000192923"/>
    </source>
</evidence>
<reference evidence="4 5" key="1">
    <citation type="submission" date="2016-12" db="EMBL/GenBank/DDBJ databases">
        <authorList>
            <person name="Song W.-J."/>
            <person name="Kurnit D.M."/>
        </authorList>
    </citation>
    <scope>NUCLEOTIDE SEQUENCE [LARGE SCALE GENOMIC DNA]</scope>
    <source>
        <strain evidence="4 5">175</strain>
    </source>
</reference>
<dbReference type="PROSITE" id="PS51257">
    <property type="entry name" value="PROKAR_LIPOPROTEIN"/>
    <property type="match status" value="1"/>
</dbReference>
<feature type="coiled-coil region" evidence="3">
    <location>
        <begin position="222"/>
        <end position="256"/>
    </location>
</feature>
<sequence length="465" mass="49701">MRIKFRFAIRTAGGFSKTPLILALGLLAACATPPERDPARTAHRVPARWSNPAALAGAVRPWLRAFASPELDGLVGTALVGNFDLKAVAARVAQARAQVRIAGAERLPQVELAPGFQHLGLVGNGEVAGNFWELPFNLSWELDLWGRIRSTRQAAESEALAAGSDLEGAALSLGARTVQACFELAETRQQVGVVEQSIAERQAVVELVRGRFQLGLGSGLDLSLAATDLNDAEAQLAEARDRQQAAARRLETLLGRYPAAALRHCADLPELPAALPVGLPAELLARRPDLKAAFARLRALDSRLDSAEKALLPRVALTAAGGTFGTALGELVDPRAIGWNLAMGLAQPLFTGGRLSAEIDLAGAQVEEALQLYREAALNAFREVEQALAAERWLSEREHALTATLARTETSRKLAIDAYRNGTVEILPLLDSYRSTLNARSALLSARRQLLQNRVGLYLALGGAA</sequence>
<keyword evidence="2" id="KW-0812">Transmembrane</keyword>
<keyword evidence="2" id="KW-0472">Membrane</keyword>
<proteinExistence type="inferred from homology"/>
<evidence type="ECO:0000256" key="3">
    <source>
        <dbReference type="SAM" id="Coils"/>
    </source>
</evidence>
<organism evidence="4 5">
    <name type="scientific">Methylomagnum ishizawai</name>
    <dbReference type="NCBI Taxonomy" id="1760988"/>
    <lineage>
        <taxon>Bacteria</taxon>
        <taxon>Pseudomonadati</taxon>
        <taxon>Pseudomonadota</taxon>
        <taxon>Gammaproteobacteria</taxon>
        <taxon>Methylococcales</taxon>
        <taxon>Methylococcaceae</taxon>
        <taxon>Methylomagnum</taxon>
    </lineage>
</organism>
<keyword evidence="2" id="KW-0564">Palmitate</keyword>
<keyword evidence="3" id="KW-0175">Coiled coil</keyword>
<dbReference type="GO" id="GO:0009279">
    <property type="term" value="C:cell outer membrane"/>
    <property type="evidence" value="ECO:0007669"/>
    <property type="project" value="UniProtKB-SubCell"/>
</dbReference>
<dbReference type="InterPro" id="IPR003423">
    <property type="entry name" value="OMP_efflux"/>
</dbReference>
<dbReference type="EMBL" id="FXAM01000002">
    <property type="protein sequence ID" value="SMF97466.1"/>
    <property type="molecule type" value="Genomic_DNA"/>
</dbReference>
<gene>
    <name evidence="4" type="ORF">SAMN02949497_0495</name>
</gene>
<keyword evidence="2 4" id="KW-0449">Lipoprotein</keyword>
<accession>A0A1Y6D4E1</accession>
<dbReference type="PANTHER" id="PTHR30203">
    <property type="entry name" value="OUTER MEMBRANE CATION EFFLUX PROTEIN"/>
    <property type="match status" value="1"/>
</dbReference>
<protein>
    <submittedName>
        <fullName evidence="4">Efflux transporter, outer membrane factor (OMF) lipoprotein, NodT family</fullName>
    </submittedName>
</protein>
<dbReference type="InterPro" id="IPR010131">
    <property type="entry name" value="MdtP/NodT-like"/>
</dbReference>
<dbReference type="SUPFAM" id="SSF56954">
    <property type="entry name" value="Outer membrane efflux proteins (OEP)"/>
    <property type="match status" value="1"/>
</dbReference>
<evidence type="ECO:0000256" key="1">
    <source>
        <dbReference type="ARBA" id="ARBA00007613"/>
    </source>
</evidence>
<dbReference type="NCBIfam" id="TIGR01845">
    <property type="entry name" value="outer_NodT"/>
    <property type="match status" value="1"/>
</dbReference>
<name>A0A1Y6D4E1_9GAMM</name>
<dbReference type="Gene3D" id="1.20.1600.10">
    <property type="entry name" value="Outer membrane efflux proteins (OEP)"/>
    <property type="match status" value="1"/>
</dbReference>
<dbReference type="PANTHER" id="PTHR30203:SF21">
    <property type="entry name" value="OUTER MEMBRANE COMPONENT OF MULTIDRUG EFFLUX PUMP-RELATED"/>
    <property type="match status" value="1"/>
</dbReference>
<dbReference type="OrthoDB" id="9770517at2"/>
<comment type="subcellular location">
    <subcellularLocation>
        <location evidence="2">Cell outer membrane</location>
        <topology evidence="2">Lipid-anchor</topology>
    </subcellularLocation>
</comment>
<keyword evidence="2" id="KW-1134">Transmembrane beta strand</keyword>
<dbReference type="RefSeq" id="WP_085216497.1">
    <property type="nucleotide sequence ID" value="NZ_FXAM01000002.1"/>
</dbReference>
<evidence type="ECO:0000256" key="2">
    <source>
        <dbReference type="RuleBase" id="RU362097"/>
    </source>
</evidence>
<dbReference type="STRING" id="1760988.SAMN02949497_0495"/>
<dbReference type="Pfam" id="PF02321">
    <property type="entry name" value="OEP"/>
    <property type="match status" value="2"/>
</dbReference>
<dbReference type="AlphaFoldDB" id="A0A1Y6D4E1"/>
<keyword evidence="5" id="KW-1185">Reference proteome</keyword>
<dbReference type="Gene3D" id="2.20.200.10">
    <property type="entry name" value="Outer membrane efflux proteins (OEP)"/>
    <property type="match status" value="1"/>
</dbReference>
<comment type="similarity">
    <text evidence="1 2">Belongs to the outer membrane factor (OMF) (TC 1.B.17) family.</text>
</comment>
<evidence type="ECO:0000313" key="4">
    <source>
        <dbReference type="EMBL" id="SMF97466.1"/>
    </source>
</evidence>
<dbReference type="Proteomes" id="UP000192923">
    <property type="component" value="Unassembled WGS sequence"/>
</dbReference>
<dbReference type="GO" id="GO:0015562">
    <property type="term" value="F:efflux transmembrane transporter activity"/>
    <property type="evidence" value="ECO:0007669"/>
    <property type="project" value="InterPro"/>
</dbReference>